<keyword evidence="4 6" id="KW-0443">Lipid metabolism</keyword>
<organism evidence="11 12">
    <name type="scientific">Scleroderma citrinum Foug A</name>
    <dbReference type="NCBI Taxonomy" id="1036808"/>
    <lineage>
        <taxon>Eukaryota</taxon>
        <taxon>Fungi</taxon>
        <taxon>Dikarya</taxon>
        <taxon>Basidiomycota</taxon>
        <taxon>Agaricomycotina</taxon>
        <taxon>Agaricomycetes</taxon>
        <taxon>Agaricomycetidae</taxon>
        <taxon>Boletales</taxon>
        <taxon>Sclerodermatineae</taxon>
        <taxon>Sclerodermataceae</taxon>
        <taxon>Scleroderma</taxon>
    </lineage>
</organism>
<feature type="domain" description="C2" evidence="8">
    <location>
        <begin position="829"/>
        <end position="983"/>
    </location>
</feature>
<dbReference type="PANTHER" id="PTHR10336">
    <property type="entry name" value="PHOSPHOINOSITIDE-SPECIFIC PHOSPHOLIPASE C FAMILY PROTEIN"/>
    <property type="match status" value="1"/>
</dbReference>
<feature type="compositionally biased region" description="Low complexity" evidence="7">
    <location>
        <begin position="890"/>
        <end position="908"/>
    </location>
</feature>
<dbReference type="InterPro" id="IPR000909">
    <property type="entry name" value="PLipase_C_PInositol-sp_X_dom"/>
</dbReference>
<dbReference type="Gene3D" id="2.30.29.30">
    <property type="entry name" value="Pleckstrin-homology domain (PH domain)/Phosphotyrosine-binding domain (PTB)"/>
    <property type="match status" value="1"/>
</dbReference>
<evidence type="ECO:0000256" key="3">
    <source>
        <dbReference type="ARBA" id="ARBA00022963"/>
    </source>
</evidence>
<evidence type="ECO:0000256" key="4">
    <source>
        <dbReference type="ARBA" id="ARBA00023098"/>
    </source>
</evidence>
<keyword evidence="12" id="KW-1185">Reference proteome</keyword>
<dbReference type="FunCoup" id="A0A0C3DZ10">
    <property type="interactions" value="131"/>
</dbReference>
<feature type="region of interest" description="Disordered" evidence="7">
    <location>
        <begin position="1"/>
        <end position="105"/>
    </location>
</feature>
<dbReference type="SMART" id="SM00149">
    <property type="entry name" value="PLCYc"/>
    <property type="match status" value="1"/>
</dbReference>
<evidence type="ECO:0000256" key="2">
    <source>
        <dbReference type="ARBA" id="ARBA00022801"/>
    </source>
</evidence>
<dbReference type="SUPFAM" id="SSF50729">
    <property type="entry name" value="PH domain-like"/>
    <property type="match status" value="1"/>
</dbReference>
<keyword evidence="5" id="KW-0807">Transducer</keyword>
<dbReference type="CDD" id="cd08598">
    <property type="entry name" value="PI-PLC1c_yeast"/>
    <property type="match status" value="1"/>
</dbReference>
<feature type="region of interest" description="Disordered" evidence="7">
    <location>
        <begin position="887"/>
        <end position="909"/>
    </location>
</feature>
<dbReference type="Gene3D" id="3.20.20.190">
    <property type="entry name" value="Phosphatidylinositol (PI) phosphodiesterase"/>
    <property type="match status" value="1"/>
</dbReference>
<dbReference type="PANTHER" id="PTHR10336:SF36">
    <property type="entry name" value="1-PHOSPHATIDYLINOSITOL 4,5-BISPHOSPHATE PHOSPHODIESTERASE BETA-4"/>
    <property type="match status" value="1"/>
</dbReference>
<dbReference type="Pfam" id="PF00388">
    <property type="entry name" value="PI-PLC-X"/>
    <property type="match status" value="1"/>
</dbReference>
<dbReference type="SUPFAM" id="SSF49562">
    <property type="entry name" value="C2 domain (Calcium/lipid-binding domain, CaLB)"/>
    <property type="match status" value="1"/>
</dbReference>
<keyword evidence="3 6" id="KW-0442">Lipid degradation</keyword>
<dbReference type="InterPro" id="IPR017946">
    <property type="entry name" value="PLC-like_Pdiesterase_TIM-brl"/>
</dbReference>
<accession>A0A0C3DZ10</accession>
<reference evidence="11 12" key="1">
    <citation type="submission" date="2014-04" db="EMBL/GenBank/DDBJ databases">
        <authorList>
            <consortium name="DOE Joint Genome Institute"/>
            <person name="Kuo A."/>
            <person name="Kohler A."/>
            <person name="Nagy L.G."/>
            <person name="Floudas D."/>
            <person name="Copeland A."/>
            <person name="Barry K.W."/>
            <person name="Cichocki N."/>
            <person name="Veneault-Fourrey C."/>
            <person name="LaButti K."/>
            <person name="Lindquist E.A."/>
            <person name="Lipzen A."/>
            <person name="Lundell T."/>
            <person name="Morin E."/>
            <person name="Murat C."/>
            <person name="Sun H."/>
            <person name="Tunlid A."/>
            <person name="Henrissat B."/>
            <person name="Grigoriev I.V."/>
            <person name="Hibbett D.S."/>
            <person name="Martin F."/>
            <person name="Nordberg H.P."/>
            <person name="Cantor M.N."/>
            <person name="Hua S.X."/>
        </authorList>
    </citation>
    <scope>NUCLEOTIDE SEQUENCE [LARGE SCALE GENOMIC DNA]</scope>
    <source>
        <strain evidence="11 12">Foug A</strain>
    </source>
</reference>
<evidence type="ECO:0000256" key="7">
    <source>
        <dbReference type="SAM" id="MobiDB-lite"/>
    </source>
</evidence>
<dbReference type="SMART" id="SM00239">
    <property type="entry name" value="C2"/>
    <property type="match status" value="1"/>
</dbReference>
<dbReference type="InterPro" id="IPR002048">
    <property type="entry name" value="EF_hand_dom"/>
</dbReference>
<dbReference type="CDD" id="cd13360">
    <property type="entry name" value="PH_PLC_fungal"/>
    <property type="match status" value="1"/>
</dbReference>
<dbReference type="PROSITE" id="PS50007">
    <property type="entry name" value="PIPLC_X_DOMAIN"/>
    <property type="match status" value="1"/>
</dbReference>
<evidence type="ECO:0000313" key="11">
    <source>
        <dbReference type="EMBL" id="KIM61454.1"/>
    </source>
</evidence>
<dbReference type="InterPro" id="IPR001192">
    <property type="entry name" value="PI-PLC_fam"/>
</dbReference>
<dbReference type="InterPro" id="IPR011992">
    <property type="entry name" value="EF-hand-dom_pair"/>
</dbReference>
<protein>
    <recommendedName>
        <fullName evidence="1 6">Phosphoinositide phospholipase C</fullName>
        <ecNumber evidence="1 6">3.1.4.11</ecNumber>
    </recommendedName>
</protein>
<feature type="compositionally biased region" description="Low complexity" evidence="7">
    <location>
        <begin position="624"/>
        <end position="640"/>
    </location>
</feature>
<dbReference type="AlphaFoldDB" id="A0A0C3DZ10"/>
<evidence type="ECO:0000256" key="5">
    <source>
        <dbReference type="ARBA" id="ARBA00023224"/>
    </source>
</evidence>
<evidence type="ECO:0000313" key="12">
    <source>
        <dbReference type="Proteomes" id="UP000053989"/>
    </source>
</evidence>
<comment type="catalytic activity">
    <reaction evidence="6">
        <text>a 1,2-diacyl-sn-glycero-3-phospho-(1D-myo-inositol-4,5-bisphosphate) + H2O = 1D-myo-inositol 1,4,5-trisphosphate + a 1,2-diacyl-sn-glycerol + H(+)</text>
        <dbReference type="Rhea" id="RHEA:33179"/>
        <dbReference type="ChEBI" id="CHEBI:15377"/>
        <dbReference type="ChEBI" id="CHEBI:15378"/>
        <dbReference type="ChEBI" id="CHEBI:17815"/>
        <dbReference type="ChEBI" id="CHEBI:58456"/>
        <dbReference type="ChEBI" id="CHEBI:203600"/>
        <dbReference type="EC" id="3.1.4.11"/>
    </reaction>
</comment>
<sequence>MERHDQQRSSPSPKQMLQRAAGLLTTQGKPVRAFQDTLHPQSSTCQDQEPSSGSTSDNSLRRSLSKRLSKVKTAPVVRGISLRGDASQIRQRHGRALSEPQISRLDGVHTTSIHSLLEVAQASPRSPTDPRAQAPSQEEPPRPIARKASMADVPLALQHGVPMTKVSPRSQKSYIFRLDADQGQIIWESKKLRIIPIETIKELRSGLDARYYRQQFQLASEYEDRWITIIYILDGQYKTLHLIASSKDTFQLWDITLRKLYAIRQQLMTGLGNEEMRHAVWLRQCWKSSDQQDDQKLVFEEVERLCRRLNINSSKEDLLRLFNQADSQHRGFLDFTDFQKFVKFLKARPELDLLYKKLCSGTDGKFTFRVFEQFMRDCQKSSLGQEELRNVFLRYAIKFESSRTSFLPGQPLPASPPPLSPSASLSTLNIDDITLSLDAFSAFLLSSDNSAFMDQQGKIFHDMTRPLCDYFISSSHNTYLVGNQVMGDSTIEGYIRALLQGCRSVELDIYDGDSEPMVFHGKTLTSKVPVREVCEAIAKYAFVTSPYPIIISAEIRCSVAQQDIFAMIMHEVFGETLVSTSSEGHPTIDKLPSPEDLKGRVLVKAKNLYVSERERLRPKEVIVDTGSSSTEASTTESDTAQEFREELRRAKTQNIEAIKELKVEFRKARNVFNRVRGHPQMSEKSVADALVSAANATAIAEPSLRSEKYGTKVKMSTALVDLLVYTVGVKCRGINKKEHYAPEHVFSLSETTANKIIKQGMLDLIKHNRNHLVRIYPKGLRLKSTNYLPHRYWAAGAQLVALNWQTFDLGCIINHAMFQRNGRAGYLLKPEALRSPDKGLFAHRTSHHLNITIISAQLLPRPKDAMGHEIIDRNIVDPYVEVSIYTPDWSSSPSPGTPTSPSNGTSTPRVVTARTGSVKNNGFNPVWQENLRLTFGCVADLFDLVFVRFTVLRDGENEGEPIAMYCVSLGSLAMGYRHLPLHDSQLSQYLFSTLFVKCSLQHA</sequence>
<name>A0A0C3DZ10_9AGAM</name>
<feature type="region of interest" description="Disordered" evidence="7">
    <location>
        <begin position="119"/>
        <end position="145"/>
    </location>
</feature>
<dbReference type="Pfam" id="PF00168">
    <property type="entry name" value="C2"/>
    <property type="match status" value="1"/>
</dbReference>
<dbReference type="OrthoDB" id="269822at2759"/>
<dbReference type="PRINTS" id="PR00390">
    <property type="entry name" value="PHPHLIPASEC"/>
</dbReference>
<evidence type="ECO:0000256" key="6">
    <source>
        <dbReference type="RuleBase" id="RU361133"/>
    </source>
</evidence>
<feature type="compositionally biased region" description="Polar residues" evidence="7">
    <location>
        <begin position="38"/>
        <end position="58"/>
    </location>
</feature>
<dbReference type="SUPFAM" id="SSF51695">
    <property type="entry name" value="PLC-like phosphodiesterases"/>
    <property type="match status" value="1"/>
</dbReference>
<dbReference type="Pfam" id="PF00387">
    <property type="entry name" value="PI-PLC-Y"/>
    <property type="match status" value="1"/>
</dbReference>
<dbReference type="CDD" id="cd00275">
    <property type="entry name" value="C2_PLC_like"/>
    <property type="match status" value="1"/>
</dbReference>
<feature type="domain" description="EF-hand" evidence="10">
    <location>
        <begin position="313"/>
        <end position="348"/>
    </location>
</feature>
<evidence type="ECO:0000259" key="8">
    <source>
        <dbReference type="PROSITE" id="PS50004"/>
    </source>
</evidence>
<dbReference type="GO" id="GO:0016042">
    <property type="term" value="P:lipid catabolic process"/>
    <property type="evidence" value="ECO:0007669"/>
    <property type="project" value="UniProtKB-KW"/>
</dbReference>
<evidence type="ECO:0000256" key="1">
    <source>
        <dbReference type="ARBA" id="ARBA00012368"/>
    </source>
</evidence>
<proteinExistence type="predicted"/>
<dbReference type="Gene3D" id="1.10.238.10">
    <property type="entry name" value="EF-hand"/>
    <property type="match status" value="2"/>
</dbReference>
<dbReference type="EMBL" id="KN822051">
    <property type="protein sequence ID" value="KIM61454.1"/>
    <property type="molecule type" value="Genomic_DNA"/>
</dbReference>
<dbReference type="HOGENOM" id="CLU_002738_1_2_1"/>
<dbReference type="SUPFAM" id="SSF47473">
    <property type="entry name" value="EF-hand"/>
    <property type="match status" value="1"/>
</dbReference>
<dbReference type="InterPro" id="IPR035892">
    <property type="entry name" value="C2_domain_sf"/>
</dbReference>
<dbReference type="InterPro" id="IPR011993">
    <property type="entry name" value="PH-like_dom_sf"/>
</dbReference>
<dbReference type="SMART" id="SM00148">
    <property type="entry name" value="PLCXc"/>
    <property type="match status" value="1"/>
</dbReference>
<reference evidence="12" key="2">
    <citation type="submission" date="2015-01" db="EMBL/GenBank/DDBJ databases">
        <title>Evolutionary Origins and Diversification of the Mycorrhizal Mutualists.</title>
        <authorList>
            <consortium name="DOE Joint Genome Institute"/>
            <consortium name="Mycorrhizal Genomics Consortium"/>
            <person name="Kohler A."/>
            <person name="Kuo A."/>
            <person name="Nagy L.G."/>
            <person name="Floudas D."/>
            <person name="Copeland A."/>
            <person name="Barry K.W."/>
            <person name="Cichocki N."/>
            <person name="Veneault-Fourrey C."/>
            <person name="LaButti K."/>
            <person name="Lindquist E.A."/>
            <person name="Lipzen A."/>
            <person name="Lundell T."/>
            <person name="Morin E."/>
            <person name="Murat C."/>
            <person name="Riley R."/>
            <person name="Ohm R."/>
            <person name="Sun H."/>
            <person name="Tunlid A."/>
            <person name="Henrissat B."/>
            <person name="Grigoriev I.V."/>
            <person name="Hibbett D.S."/>
            <person name="Martin F."/>
        </authorList>
    </citation>
    <scope>NUCLEOTIDE SEQUENCE [LARGE SCALE GENOMIC DNA]</scope>
    <source>
        <strain evidence="12">Foug A</strain>
    </source>
</reference>
<evidence type="ECO:0000259" key="9">
    <source>
        <dbReference type="PROSITE" id="PS50008"/>
    </source>
</evidence>
<dbReference type="PROSITE" id="PS50222">
    <property type="entry name" value="EF_HAND_2"/>
    <property type="match status" value="1"/>
</dbReference>
<dbReference type="Gene3D" id="2.60.40.150">
    <property type="entry name" value="C2 domain"/>
    <property type="match status" value="1"/>
</dbReference>
<dbReference type="CDD" id="cd16207">
    <property type="entry name" value="EFh_ScPlc1p_like"/>
    <property type="match status" value="1"/>
</dbReference>
<dbReference type="PROSITE" id="PS50008">
    <property type="entry name" value="PIPLC_Y_DOMAIN"/>
    <property type="match status" value="1"/>
</dbReference>
<dbReference type="Pfam" id="PF13499">
    <property type="entry name" value="EF-hand_7"/>
    <property type="match status" value="1"/>
</dbReference>
<evidence type="ECO:0000259" key="10">
    <source>
        <dbReference type="PROSITE" id="PS50222"/>
    </source>
</evidence>
<dbReference type="InterPro" id="IPR037755">
    <property type="entry name" value="Plc1_PH"/>
</dbReference>
<dbReference type="GO" id="GO:0051209">
    <property type="term" value="P:release of sequestered calcium ion into cytosol"/>
    <property type="evidence" value="ECO:0007669"/>
    <property type="project" value="TreeGrafter"/>
</dbReference>
<dbReference type="EC" id="3.1.4.11" evidence="1 6"/>
<dbReference type="GO" id="GO:0048015">
    <property type="term" value="P:phosphatidylinositol-mediated signaling"/>
    <property type="evidence" value="ECO:0007669"/>
    <property type="project" value="TreeGrafter"/>
</dbReference>
<dbReference type="Proteomes" id="UP000053989">
    <property type="component" value="Unassembled WGS sequence"/>
</dbReference>
<dbReference type="PROSITE" id="PS50004">
    <property type="entry name" value="C2"/>
    <property type="match status" value="1"/>
</dbReference>
<feature type="domain" description="PI-PLC Y-box" evidence="9">
    <location>
        <begin position="719"/>
        <end position="834"/>
    </location>
</feature>
<gene>
    <name evidence="11" type="ORF">SCLCIDRAFT_1215909</name>
</gene>
<dbReference type="InterPro" id="IPR001711">
    <property type="entry name" value="PLipase_C_Pinositol-sp_Y"/>
</dbReference>
<dbReference type="GO" id="GO:0004435">
    <property type="term" value="F:phosphatidylinositol-4,5-bisphosphate phospholipase C activity"/>
    <property type="evidence" value="ECO:0007669"/>
    <property type="project" value="UniProtKB-EC"/>
</dbReference>
<feature type="region of interest" description="Disordered" evidence="7">
    <location>
        <begin position="622"/>
        <end position="641"/>
    </location>
</feature>
<keyword evidence="2 6" id="KW-0378">Hydrolase</keyword>
<dbReference type="GO" id="GO:0005509">
    <property type="term" value="F:calcium ion binding"/>
    <property type="evidence" value="ECO:0007669"/>
    <property type="project" value="InterPro"/>
</dbReference>
<dbReference type="STRING" id="1036808.A0A0C3DZ10"/>
<dbReference type="InterPro" id="IPR000008">
    <property type="entry name" value="C2_dom"/>
</dbReference>
<dbReference type="InParanoid" id="A0A0C3DZ10"/>